<organism evidence="2 3">
    <name type="scientific">Rhodovibrio sodomensis</name>
    <dbReference type="NCBI Taxonomy" id="1088"/>
    <lineage>
        <taxon>Bacteria</taxon>
        <taxon>Pseudomonadati</taxon>
        <taxon>Pseudomonadota</taxon>
        <taxon>Alphaproteobacteria</taxon>
        <taxon>Rhodospirillales</taxon>
        <taxon>Rhodovibrionaceae</taxon>
        <taxon>Rhodovibrio</taxon>
    </lineage>
</organism>
<comment type="caution">
    <text evidence="2">The sequence shown here is derived from an EMBL/GenBank/DDBJ whole genome shotgun (WGS) entry which is preliminary data.</text>
</comment>
<dbReference type="Proteomes" id="UP001296873">
    <property type="component" value="Unassembled WGS sequence"/>
</dbReference>
<keyword evidence="3" id="KW-1185">Reference proteome</keyword>
<accession>A0ABS1DBZ1</accession>
<dbReference type="EMBL" id="NRRL01000007">
    <property type="protein sequence ID" value="MBK1667447.1"/>
    <property type="molecule type" value="Genomic_DNA"/>
</dbReference>
<name>A0ABS1DBZ1_9PROT</name>
<gene>
    <name evidence="2" type="ORF">CKO28_05305</name>
</gene>
<protein>
    <recommendedName>
        <fullName evidence="1">HEPN domain-containing protein</fullName>
    </recommendedName>
</protein>
<evidence type="ECO:0000313" key="2">
    <source>
        <dbReference type="EMBL" id="MBK1667447.1"/>
    </source>
</evidence>
<evidence type="ECO:0000259" key="1">
    <source>
        <dbReference type="Pfam" id="PF05168"/>
    </source>
</evidence>
<dbReference type="InterPro" id="IPR007842">
    <property type="entry name" value="HEPN_dom"/>
</dbReference>
<reference evidence="2 3" key="1">
    <citation type="journal article" date="2020" name="Microorganisms">
        <title>Osmotic Adaptation and Compatible Solute Biosynthesis of Phototrophic Bacteria as Revealed from Genome Analyses.</title>
        <authorList>
            <person name="Imhoff J.F."/>
            <person name="Rahn T."/>
            <person name="Kunzel S."/>
            <person name="Keller A."/>
            <person name="Neulinger S.C."/>
        </authorList>
    </citation>
    <scope>NUCLEOTIDE SEQUENCE [LARGE SCALE GENOMIC DNA]</scope>
    <source>
        <strain evidence="2 3">DSM 9895</strain>
    </source>
</reference>
<feature type="domain" description="HEPN" evidence="1">
    <location>
        <begin position="7"/>
        <end position="126"/>
    </location>
</feature>
<dbReference type="Pfam" id="PF05168">
    <property type="entry name" value="HEPN"/>
    <property type="match status" value="1"/>
</dbReference>
<evidence type="ECO:0000313" key="3">
    <source>
        <dbReference type="Proteomes" id="UP001296873"/>
    </source>
</evidence>
<sequence>MTPEAEPHRRQAQRFVRQADKFDAEEDPEAVIHYGYYAIYHAGVAALLQVHGTAPSKHGKVNDAIAQLARNTVGSGQEAAIRHAVVQAYKFRVRADYLADTPIAQRQADAREILACRDEVLKFCRQIVETAQT</sequence>
<dbReference type="Gene3D" id="1.20.120.330">
    <property type="entry name" value="Nucleotidyltransferases domain 2"/>
    <property type="match status" value="1"/>
</dbReference>
<proteinExistence type="predicted"/>
<dbReference type="RefSeq" id="WP_200339564.1">
    <property type="nucleotide sequence ID" value="NZ_NRRL01000007.1"/>
</dbReference>